<dbReference type="InterPro" id="IPR001375">
    <property type="entry name" value="Peptidase_S9_cat"/>
</dbReference>
<dbReference type="AlphaFoldDB" id="A0A086AHH4"/>
<dbReference type="Gene3D" id="2.130.10.120">
    <property type="entry name" value="Prolyl oligopeptidase, N-terminal domain"/>
    <property type="match status" value="1"/>
</dbReference>
<dbReference type="InterPro" id="IPR051167">
    <property type="entry name" value="Prolyl_oligopep/macrocyclase"/>
</dbReference>
<dbReference type="KEGG" id="cpip:CJF12_10510"/>
<evidence type="ECO:0000259" key="5">
    <source>
        <dbReference type="Pfam" id="PF02897"/>
    </source>
</evidence>
<keyword evidence="3" id="KW-0720">Serine protease</keyword>
<dbReference type="GO" id="GO:0006508">
    <property type="term" value="P:proteolysis"/>
    <property type="evidence" value="ECO:0007669"/>
    <property type="project" value="UniProtKB-KW"/>
</dbReference>
<feature type="domain" description="Peptidase S9A N-terminal" evidence="5">
    <location>
        <begin position="32"/>
        <end position="444"/>
    </location>
</feature>
<dbReference type="OrthoDB" id="9801421at2"/>
<evidence type="ECO:0000259" key="4">
    <source>
        <dbReference type="Pfam" id="PF00326"/>
    </source>
</evidence>
<reference evidence="6 7" key="1">
    <citation type="submission" date="2014-07" db="EMBL/GenBank/DDBJ databases">
        <title>Genome of Chryseobacterium piperi CTM.</title>
        <authorList>
            <person name="Pipes S.E."/>
            <person name="Stropko S.J."/>
            <person name="Newman J.D."/>
        </authorList>
    </citation>
    <scope>NUCLEOTIDE SEQUENCE [LARGE SCALE GENOMIC DNA]</scope>
    <source>
        <strain evidence="6 7">CTM</strain>
    </source>
</reference>
<organism evidence="6 7">
    <name type="scientific">Chryseobacterium piperi</name>
    <dbReference type="NCBI Taxonomy" id="558152"/>
    <lineage>
        <taxon>Bacteria</taxon>
        <taxon>Pseudomonadati</taxon>
        <taxon>Bacteroidota</taxon>
        <taxon>Flavobacteriia</taxon>
        <taxon>Flavobacteriales</taxon>
        <taxon>Weeksellaceae</taxon>
        <taxon>Chryseobacterium group</taxon>
        <taxon>Chryseobacterium</taxon>
    </lineage>
</organism>
<dbReference type="RefSeq" id="WP_034687601.1">
    <property type="nucleotide sequence ID" value="NZ_CP023049.2"/>
</dbReference>
<protein>
    <submittedName>
        <fullName evidence="6">Prolyl oligopeptidase</fullName>
    </submittedName>
</protein>
<dbReference type="InterPro" id="IPR002470">
    <property type="entry name" value="Peptidase_S9A"/>
</dbReference>
<evidence type="ECO:0000256" key="2">
    <source>
        <dbReference type="ARBA" id="ARBA00022801"/>
    </source>
</evidence>
<dbReference type="Pfam" id="PF02897">
    <property type="entry name" value="Peptidase_S9_N"/>
    <property type="match status" value="1"/>
</dbReference>
<comment type="caution">
    <text evidence="6">The sequence shown here is derived from an EMBL/GenBank/DDBJ whole genome shotgun (WGS) entry which is preliminary data.</text>
</comment>
<dbReference type="GO" id="GO:0004252">
    <property type="term" value="F:serine-type endopeptidase activity"/>
    <property type="evidence" value="ECO:0007669"/>
    <property type="project" value="InterPro"/>
</dbReference>
<dbReference type="EMBL" id="JPRJ01000052">
    <property type="protein sequence ID" value="KFF16138.1"/>
    <property type="molecule type" value="Genomic_DNA"/>
</dbReference>
<dbReference type="InterPro" id="IPR029058">
    <property type="entry name" value="AB_hydrolase_fold"/>
</dbReference>
<sequence>MKRIHFIIFAQFVSSTFIDAQKTNLALSKPDTDDYFGTKIVDDYRNLEDLKDPATISWMKSQSDYTNSVLAAIPNRSYYSDKRIEFDKRQGYFVYDLRITNNDRYFYLKRNVADGEAKVYYKNGAHGKEELLYDPENFISSKKSIDDSKKSFVINLISPSWDGSKVAISLTQGGKELSEVIIMDVDKKYVYPQTIINTNPSNIGGIKWLDDNNGFFYVYYPDVDLQSKEFRKNTQSILYRIGENPGDLHDVFSNLNNPDLKISKDEYPAVLTFNSNDQYYIGILVDAENFRKTFFIDKKDLLQGKKSWKPLYDKESKVSSIKLSGNDVYFLSGYNSPNYKLCKTNILTRAFKDPEILVPEKKDEVMKQYAITKDGIYYVTTKNGVEAKLYLYQNGKDSLIKLPYASGSVDLQVKGQSSSDIWVTCSGWANEEQRFKYDLSTNTFQPEDLAPVIEYPEFKDVIVEEISVKSYDGTEVPISLIYNKNLKKNGKNPLLIDCYGAFGQSAVPFFARSYLLWAAQGGVVAVAHVRGGGEKGVQWHMDGQKDKKPNTWKDLIACAEYVIDQKLTSSKKIAIWGASAGGIAIGRAITEKPELFKAAILESGVLNTIRFDNNGIQKTSMKEYGNPVVPLEFPALLEMDSYQHIKKGQKYPATLILAGINDPRVAPWQSAKFSAKLLASNTSGNPSLLNIDYKGGHGGDIPVVQRYANVSDIFAFAFWQLGHPDYQPKKHNKK</sequence>
<keyword evidence="2" id="KW-0378">Hydrolase</keyword>
<dbReference type="eggNOG" id="COG1770">
    <property type="taxonomic scope" value="Bacteria"/>
</dbReference>
<feature type="domain" description="Peptidase S9 prolyl oligopeptidase catalytic" evidence="4">
    <location>
        <begin position="515"/>
        <end position="722"/>
    </location>
</feature>
<keyword evidence="1" id="KW-0645">Protease</keyword>
<dbReference type="Gene3D" id="3.40.50.1820">
    <property type="entry name" value="alpha/beta hydrolase"/>
    <property type="match status" value="1"/>
</dbReference>
<dbReference type="STRING" id="558152.IQ37_18020"/>
<dbReference type="SUPFAM" id="SSF53474">
    <property type="entry name" value="alpha/beta-Hydrolases"/>
    <property type="match status" value="1"/>
</dbReference>
<dbReference type="Proteomes" id="UP000028709">
    <property type="component" value="Unassembled WGS sequence"/>
</dbReference>
<dbReference type="PANTHER" id="PTHR42881:SF13">
    <property type="entry name" value="PROLYL ENDOPEPTIDASE"/>
    <property type="match status" value="1"/>
</dbReference>
<dbReference type="InterPro" id="IPR023302">
    <property type="entry name" value="Pept_S9A_N"/>
</dbReference>
<name>A0A086AHH4_9FLAO</name>
<accession>A0A086AHH4</accession>
<dbReference type="Pfam" id="PF00326">
    <property type="entry name" value="Peptidase_S9"/>
    <property type="match status" value="1"/>
</dbReference>
<proteinExistence type="predicted"/>
<keyword evidence="7" id="KW-1185">Reference proteome</keyword>
<dbReference type="GO" id="GO:0070012">
    <property type="term" value="F:oligopeptidase activity"/>
    <property type="evidence" value="ECO:0007669"/>
    <property type="project" value="TreeGrafter"/>
</dbReference>
<dbReference type="GO" id="GO:0005829">
    <property type="term" value="C:cytosol"/>
    <property type="evidence" value="ECO:0007669"/>
    <property type="project" value="TreeGrafter"/>
</dbReference>
<dbReference type="PRINTS" id="PR00862">
    <property type="entry name" value="PROLIGOPTASE"/>
</dbReference>
<dbReference type="PANTHER" id="PTHR42881">
    <property type="entry name" value="PROLYL ENDOPEPTIDASE"/>
    <property type="match status" value="1"/>
</dbReference>
<evidence type="ECO:0000313" key="7">
    <source>
        <dbReference type="Proteomes" id="UP000028709"/>
    </source>
</evidence>
<evidence type="ECO:0000256" key="1">
    <source>
        <dbReference type="ARBA" id="ARBA00022670"/>
    </source>
</evidence>
<dbReference type="SUPFAM" id="SSF50993">
    <property type="entry name" value="Peptidase/esterase 'gauge' domain"/>
    <property type="match status" value="1"/>
</dbReference>
<evidence type="ECO:0000256" key="3">
    <source>
        <dbReference type="ARBA" id="ARBA00022825"/>
    </source>
</evidence>
<gene>
    <name evidence="6" type="ORF">IQ37_18020</name>
</gene>
<evidence type="ECO:0000313" key="6">
    <source>
        <dbReference type="EMBL" id="KFF16138.1"/>
    </source>
</evidence>